<evidence type="ECO:0000256" key="1">
    <source>
        <dbReference type="SAM" id="MobiDB-lite"/>
    </source>
</evidence>
<feature type="non-terminal residue" evidence="2">
    <location>
        <position position="115"/>
    </location>
</feature>
<sequence>MVLRPPLITHSPSLCLLRADPAAARVHGHRATAPPPSSSPTDARSLSPPPAAAARRPPRCSLRPVTAPLQSTIFNGPTGVVAFSSSSQQKFRHLASSGSRPRWEPSLSFSTPPRQ</sequence>
<reference evidence="2" key="2">
    <citation type="journal article" date="2024" name="Plant">
        <title>Genomic evolution and insights into agronomic trait innovations of Sesamum species.</title>
        <authorList>
            <person name="Miao H."/>
            <person name="Wang L."/>
            <person name="Qu L."/>
            <person name="Liu H."/>
            <person name="Sun Y."/>
            <person name="Le M."/>
            <person name="Wang Q."/>
            <person name="Wei S."/>
            <person name="Zheng Y."/>
            <person name="Lin W."/>
            <person name="Duan Y."/>
            <person name="Cao H."/>
            <person name="Xiong S."/>
            <person name="Wang X."/>
            <person name="Wei L."/>
            <person name="Li C."/>
            <person name="Ma Q."/>
            <person name="Ju M."/>
            <person name="Zhao R."/>
            <person name="Li G."/>
            <person name="Mu C."/>
            <person name="Tian Q."/>
            <person name="Mei H."/>
            <person name="Zhang T."/>
            <person name="Gao T."/>
            <person name="Zhang H."/>
        </authorList>
    </citation>
    <scope>NUCLEOTIDE SEQUENCE</scope>
    <source>
        <strain evidence="2">G02</strain>
    </source>
</reference>
<evidence type="ECO:0000313" key="2">
    <source>
        <dbReference type="EMBL" id="KAL0413420.1"/>
    </source>
</evidence>
<gene>
    <name evidence="2" type="ORF">Sradi_1543700</name>
</gene>
<protein>
    <submittedName>
        <fullName evidence="2">Uncharacterized protein</fullName>
    </submittedName>
</protein>
<feature type="region of interest" description="Disordered" evidence="1">
    <location>
        <begin position="24"/>
        <end position="63"/>
    </location>
</feature>
<organism evidence="2">
    <name type="scientific">Sesamum radiatum</name>
    <name type="common">Black benniseed</name>
    <dbReference type="NCBI Taxonomy" id="300843"/>
    <lineage>
        <taxon>Eukaryota</taxon>
        <taxon>Viridiplantae</taxon>
        <taxon>Streptophyta</taxon>
        <taxon>Embryophyta</taxon>
        <taxon>Tracheophyta</taxon>
        <taxon>Spermatophyta</taxon>
        <taxon>Magnoliopsida</taxon>
        <taxon>eudicotyledons</taxon>
        <taxon>Gunneridae</taxon>
        <taxon>Pentapetalae</taxon>
        <taxon>asterids</taxon>
        <taxon>lamiids</taxon>
        <taxon>Lamiales</taxon>
        <taxon>Pedaliaceae</taxon>
        <taxon>Sesamum</taxon>
    </lineage>
</organism>
<name>A0AAW2U930_SESRA</name>
<feature type="compositionally biased region" description="Low complexity" evidence="1">
    <location>
        <begin position="39"/>
        <end position="63"/>
    </location>
</feature>
<accession>A0AAW2U930</accession>
<dbReference type="EMBL" id="JACGWJ010000006">
    <property type="protein sequence ID" value="KAL0413420.1"/>
    <property type="molecule type" value="Genomic_DNA"/>
</dbReference>
<dbReference type="AlphaFoldDB" id="A0AAW2U930"/>
<comment type="caution">
    <text evidence="2">The sequence shown here is derived from an EMBL/GenBank/DDBJ whole genome shotgun (WGS) entry which is preliminary data.</text>
</comment>
<proteinExistence type="predicted"/>
<reference evidence="2" key="1">
    <citation type="submission" date="2020-06" db="EMBL/GenBank/DDBJ databases">
        <authorList>
            <person name="Li T."/>
            <person name="Hu X."/>
            <person name="Zhang T."/>
            <person name="Song X."/>
            <person name="Zhang H."/>
            <person name="Dai N."/>
            <person name="Sheng W."/>
            <person name="Hou X."/>
            <person name="Wei L."/>
        </authorList>
    </citation>
    <scope>NUCLEOTIDE SEQUENCE</scope>
    <source>
        <strain evidence="2">G02</strain>
        <tissue evidence="2">Leaf</tissue>
    </source>
</reference>
<feature type="region of interest" description="Disordered" evidence="1">
    <location>
        <begin position="85"/>
        <end position="115"/>
    </location>
</feature>